<keyword evidence="1" id="KW-0723">Serine/threonine-protein kinase</keyword>
<keyword evidence="2" id="KW-0808">Transferase</keyword>
<keyword evidence="4 7" id="KW-0418">Kinase</keyword>
<dbReference type="GO" id="GO:0004674">
    <property type="term" value="F:protein serine/threonine kinase activity"/>
    <property type="evidence" value="ECO:0007669"/>
    <property type="project" value="UniProtKB-KW"/>
</dbReference>
<feature type="domain" description="Protein kinase" evidence="6">
    <location>
        <begin position="4"/>
        <end position="301"/>
    </location>
</feature>
<organism evidence="7 8">
    <name type="scientific">Bodo saltans</name>
    <name type="common">Flagellated protozoan</name>
    <dbReference type="NCBI Taxonomy" id="75058"/>
    <lineage>
        <taxon>Eukaryota</taxon>
        <taxon>Discoba</taxon>
        <taxon>Euglenozoa</taxon>
        <taxon>Kinetoplastea</taxon>
        <taxon>Metakinetoplastina</taxon>
        <taxon>Eubodonida</taxon>
        <taxon>Bodonidae</taxon>
        <taxon>Bodo</taxon>
    </lineage>
</organism>
<dbReference type="EMBL" id="CYKH01000467">
    <property type="protein sequence ID" value="CUF97368.1"/>
    <property type="molecule type" value="Genomic_DNA"/>
</dbReference>
<keyword evidence="5" id="KW-0067">ATP-binding</keyword>
<gene>
    <name evidence="7" type="ORF">BSAL_68295</name>
</gene>
<dbReference type="Gene3D" id="3.30.200.20">
    <property type="entry name" value="Phosphorylase Kinase, domain 1"/>
    <property type="match status" value="1"/>
</dbReference>
<dbReference type="Gene3D" id="1.10.510.10">
    <property type="entry name" value="Transferase(Phosphotransferase) domain 1"/>
    <property type="match status" value="1"/>
</dbReference>
<dbReference type="SMART" id="SM00220">
    <property type="entry name" value="S_TKc"/>
    <property type="match status" value="1"/>
</dbReference>
<keyword evidence="3" id="KW-0547">Nucleotide-binding</keyword>
<dbReference type="InterPro" id="IPR000719">
    <property type="entry name" value="Prot_kinase_dom"/>
</dbReference>
<evidence type="ECO:0000313" key="8">
    <source>
        <dbReference type="Proteomes" id="UP000051952"/>
    </source>
</evidence>
<protein>
    <submittedName>
        <fullName evidence="7">Protein kinase, putative</fullName>
    </submittedName>
</protein>
<dbReference type="OrthoDB" id="2158884at2759"/>
<keyword evidence="8" id="KW-1185">Reference proteome</keyword>
<evidence type="ECO:0000256" key="1">
    <source>
        <dbReference type="ARBA" id="ARBA00022527"/>
    </source>
</evidence>
<dbReference type="PROSITE" id="PS00108">
    <property type="entry name" value="PROTEIN_KINASE_ST"/>
    <property type="match status" value="1"/>
</dbReference>
<sequence>MHRYKIIREVHEGSFGVVSQALANDSGDIVAIKRMKHRFHQWQECMELREVKALKRLRHPNIVKLREVLRDGDELFFVFEYCERNLFQVMKSMSRPFGEDEVRVVMFQVLRGLHYTHKSGVFHRDIKPENILCGANGLETLKLADFGLAREMVSAVPPLTDYVSTRWYRAPEILLKFPAYSWHIDIWAAGALMAELYLQRPLFPGTSEADQIHKICLVLGSPDENNWPELKTVLKHTGYCLPECSTTAADQSGATTTSAAAALLKWIPTMSPSAAELLAGMLSWNPVQRPSARQALEHPFFGTAAPNAQ</sequence>
<dbReference type="Pfam" id="PF00069">
    <property type="entry name" value="Pkinase"/>
    <property type="match status" value="1"/>
</dbReference>
<dbReference type="SUPFAM" id="SSF56112">
    <property type="entry name" value="Protein kinase-like (PK-like)"/>
    <property type="match status" value="1"/>
</dbReference>
<dbReference type="InterPro" id="IPR008271">
    <property type="entry name" value="Ser/Thr_kinase_AS"/>
</dbReference>
<dbReference type="InterPro" id="IPR011009">
    <property type="entry name" value="Kinase-like_dom_sf"/>
</dbReference>
<evidence type="ECO:0000259" key="6">
    <source>
        <dbReference type="PROSITE" id="PS50011"/>
    </source>
</evidence>
<reference evidence="8" key="1">
    <citation type="submission" date="2015-09" db="EMBL/GenBank/DDBJ databases">
        <authorList>
            <consortium name="Pathogen Informatics"/>
        </authorList>
    </citation>
    <scope>NUCLEOTIDE SEQUENCE [LARGE SCALE GENOMIC DNA]</scope>
    <source>
        <strain evidence="8">Lake Konstanz</strain>
    </source>
</reference>
<evidence type="ECO:0000313" key="7">
    <source>
        <dbReference type="EMBL" id="CUF97368.1"/>
    </source>
</evidence>
<evidence type="ECO:0000256" key="3">
    <source>
        <dbReference type="ARBA" id="ARBA00022741"/>
    </source>
</evidence>
<dbReference type="AlphaFoldDB" id="A0A0S4IYA6"/>
<evidence type="ECO:0000256" key="4">
    <source>
        <dbReference type="ARBA" id="ARBA00022777"/>
    </source>
</evidence>
<dbReference type="GO" id="GO:0005524">
    <property type="term" value="F:ATP binding"/>
    <property type="evidence" value="ECO:0007669"/>
    <property type="project" value="UniProtKB-KW"/>
</dbReference>
<evidence type="ECO:0000256" key="2">
    <source>
        <dbReference type="ARBA" id="ARBA00022679"/>
    </source>
</evidence>
<dbReference type="CDD" id="cd07830">
    <property type="entry name" value="STKc_MAK_like"/>
    <property type="match status" value="1"/>
</dbReference>
<proteinExistence type="predicted"/>
<dbReference type="VEuPathDB" id="TriTrypDB:BSAL_68295"/>
<evidence type="ECO:0000256" key="5">
    <source>
        <dbReference type="ARBA" id="ARBA00022840"/>
    </source>
</evidence>
<dbReference type="PROSITE" id="PS50011">
    <property type="entry name" value="PROTEIN_KINASE_DOM"/>
    <property type="match status" value="1"/>
</dbReference>
<dbReference type="OMA" id="LLHDTHY"/>
<dbReference type="PANTHER" id="PTHR24055">
    <property type="entry name" value="MITOGEN-ACTIVATED PROTEIN KINASE"/>
    <property type="match status" value="1"/>
</dbReference>
<accession>A0A0S4IYA6</accession>
<name>A0A0S4IYA6_BODSA</name>
<dbReference type="FunFam" id="1.10.510.10:FF:000624">
    <property type="entry name" value="Mitogen-activated protein kinase"/>
    <property type="match status" value="1"/>
</dbReference>
<dbReference type="InterPro" id="IPR050117">
    <property type="entry name" value="MAPK"/>
</dbReference>
<dbReference type="Proteomes" id="UP000051952">
    <property type="component" value="Unassembled WGS sequence"/>
</dbReference>
<dbReference type="FunFam" id="3.30.200.20:FF:000545">
    <property type="entry name" value="CMGC family protein kinase"/>
    <property type="match status" value="1"/>
</dbReference>